<evidence type="ECO:0000256" key="5">
    <source>
        <dbReference type="ARBA" id="ARBA00022643"/>
    </source>
</evidence>
<keyword evidence="10 15" id="KW-0274">FAD</keyword>
<evidence type="ECO:0000256" key="4">
    <source>
        <dbReference type="ARBA" id="ARBA00022630"/>
    </source>
</evidence>
<evidence type="ECO:0000256" key="12">
    <source>
        <dbReference type="ARBA" id="ARBA00023268"/>
    </source>
</evidence>
<keyword evidence="5 15" id="KW-0288">FMN</keyword>
<dbReference type="PIRSF" id="PIRSF004491">
    <property type="entry name" value="FAD_Synth"/>
    <property type="match status" value="1"/>
</dbReference>
<comment type="catalytic activity">
    <reaction evidence="14 15">
        <text>FMN + ATP + H(+) = FAD + diphosphate</text>
        <dbReference type="Rhea" id="RHEA:17237"/>
        <dbReference type="ChEBI" id="CHEBI:15378"/>
        <dbReference type="ChEBI" id="CHEBI:30616"/>
        <dbReference type="ChEBI" id="CHEBI:33019"/>
        <dbReference type="ChEBI" id="CHEBI:57692"/>
        <dbReference type="ChEBI" id="CHEBI:58210"/>
        <dbReference type="EC" id="2.7.7.2"/>
    </reaction>
</comment>
<dbReference type="OrthoDB" id="9803667at2"/>
<dbReference type="Pfam" id="PF06574">
    <property type="entry name" value="FAD_syn"/>
    <property type="match status" value="1"/>
</dbReference>
<dbReference type="EC" id="2.7.1.26" evidence="15"/>
<keyword evidence="9 15" id="KW-0418">Kinase</keyword>
<evidence type="ECO:0000256" key="6">
    <source>
        <dbReference type="ARBA" id="ARBA00022679"/>
    </source>
</evidence>
<evidence type="ECO:0000313" key="18">
    <source>
        <dbReference type="Proteomes" id="UP000184196"/>
    </source>
</evidence>
<keyword evidence="6 15" id="KW-0808">Transferase</keyword>
<dbReference type="FunFam" id="3.40.50.620:FF:000021">
    <property type="entry name" value="Riboflavin biosynthesis protein"/>
    <property type="match status" value="1"/>
</dbReference>
<evidence type="ECO:0000256" key="1">
    <source>
        <dbReference type="ARBA" id="ARBA00002121"/>
    </source>
</evidence>
<name>A0A1M4UNW9_9FIRM</name>
<dbReference type="InterPro" id="IPR002606">
    <property type="entry name" value="Riboflavin_kinase_bac"/>
</dbReference>
<dbReference type="NCBIfam" id="NF004160">
    <property type="entry name" value="PRK05627.1-3"/>
    <property type="match status" value="1"/>
</dbReference>
<dbReference type="CDD" id="cd02064">
    <property type="entry name" value="FAD_synthetase_N"/>
    <property type="match status" value="1"/>
</dbReference>
<dbReference type="GO" id="GO:0009398">
    <property type="term" value="P:FMN biosynthetic process"/>
    <property type="evidence" value="ECO:0007669"/>
    <property type="project" value="UniProtKB-UniRule"/>
</dbReference>
<evidence type="ECO:0000256" key="13">
    <source>
        <dbReference type="ARBA" id="ARBA00047880"/>
    </source>
</evidence>
<comment type="pathway">
    <text evidence="3 15">Cofactor biosynthesis; FMN biosynthesis; FMN from riboflavin (ATP route): step 1/1.</text>
</comment>
<dbReference type="SUPFAM" id="SSF82114">
    <property type="entry name" value="Riboflavin kinase-like"/>
    <property type="match status" value="1"/>
</dbReference>
<reference evidence="18" key="1">
    <citation type="submission" date="2016-11" db="EMBL/GenBank/DDBJ databases">
        <authorList>
            <person name="Varghese N."/>
            <person name="Submissions S."/>
        </authorList>
    </citation>
    <scope>NUCLEOTIDE SEQUENCE [LARGE SCALE GENOMIC DNA]</scope>
    <source>
        <strain evidence="18">DSM 11792</strain>
    </source>
</reference>
<evidence type="ECO:0000256" key="2">
    <source>
        <dbReference type="ARBA" id="ARBA00004726"/>
    </source>
</evidence>
<dbReference type="FunFam" id="2.40.30.30:FF:000003">
    <property type="entry name" value="Riboflavin biosynthesis protein"/>
    <property type="match status" value="1"/>
</dbReference>
<comment type="similarity">
    <text evidence="15">Belongs to the ribF family.</text>
</comment>
<dbReference type="EMBL" id="FQUW01000007">
    <property type="protein sequence ID" value="SHE58461.1"/>
    <property type="molecule type" value="Genomic_DNA"/>
</dbReference>
<dbReference type="PANTHER" id="PTHR22749">
    <property type="entry name" value="RIBOFLAVIN KINASE/FMN ADENYLYLTRANSFERASE"/>
    <property type="match status" value="1"/>
</dbReference>
<evidence type="ECO:0000256" key="15">
    <source>
        <dbReference type="PIRNR" id="PIRNR004491"/>
    </source>
</evidence>
<comment type="catalytic activity">
    <reaction evidence="13 15">
        <text>riboflavin + ATP = FMN + ADP + H(+)</text>
        <dbReference type="Rhea" id="RHEA:14357"/>
        <dbReference type="ChEBI" id="CHEBI:15378"/>
        <dbReference type="ChEBI" id="CHEBI:30616"/>
        <dbReference type="ChEBI" id="CHEBI:57986"/>
        <dbReference type="ChEBI" id="CHEBI:58210"/>
        <dbReference type="ChEBI" id="CHEBI:456216"/>
        <dbReference type="EC" id="2.7.1.26"/>
    </reaction>
</comment>
<dbReference type="EC" id="2.7.7.2" evidence="15"/>
<dbReference type="SUPFAM" id="SSF52374">
    <property type="entry name" value="Nucleotidylyl transferase"/>
    <property type="match status" value="1"/>
</dbReference>
<evidence type="ECO:0000313" key="17">
    <source>
        <dbReference type="EMBL" id="SHE58461.1"/>
    </source>
</evidence>
<keyword evidence="4 15" id="KW-0285">Flavoprotein</keyword>
<dbReference type="RefSeq" id="WP_073162995.1">
    <property type="nucleotide sequence ID" value="NZ_FQUW01000007.1"/>
</dbReference>
<dbReference type="AlphaFoldDB" id="A0A1M4UNW9"/>
<evidence type="ECO:0000256" key="3">
    <source>
        <dbReference type="ARBA" id="ARBA00005201"/>
    </source>
</evidence>
<dbReference type="NCBIfam" id="TIGR00083">
    <property type="entry name" value="ribF"/>
    <property type="match status" value="1"/>
</dbReference>
<keyword evidence="8 15" id="KW-0547">Nucleotide-binding</keyword>
<evidence type="ECO:0000256" key="7">
    <source>
        <dbReference type="ARBA" id="ARBA00022695"/>
    </source>
</evidence>
<dbReference type="InterPro" id="IPR015865">
    <property type="entry name" value="Riboflavin_kinase_bac/euk"/>
</dbReference>
<evidence type="ECO:0000256" key="11">
    <source>
        <dbReference type="ARBA" id="ARBA00022840"/>
    </source>
</evidence>
<feature type="domain" description="Riboflavin kinase" evidence="16">
    <location>
        <begin position="183"/>
        <end position="309"/>
    </location>
</feature>
<keyword evidence="12" id="KW-0511">Multifunctional enzyme</keyword>
<dbReference type="GO" id="GO:0006747">
    <property type="term" value="P:FAD biosynthetic process"/>
    <property type="evidence" value="ECO:0007669"/>
    <property type="project" value="UniProtKB-UniRule"/>
</dbReference>
<dbReference type="GO" id="GO:0003919">
    <property type="term" value="F:FMN adenylyltransferase activity"/>
    <property type="evidence" value="ECO:0007669"/>
    <property type="project" value="UniProtKB-UniRule"/>
</dbReference>
<evidence type="ECO:0000256" key="8">
    <source>
        <dbReference type="ARBA" id="ARBA00022741"/>
    </source>
</evidence>
<gene>
    <name evidence="17" type="ORF">SAMN02745218_00527</name>
</gene>
<dbReference type="UniPathway" id="UPA00277">
    <property type="reaction ID" value="UER00407"/>
</dbReference>
<evidence type="ECO:0000256" key="9">
    <source>
        <dbReference type="ARBA" id="ARBA00022777"/>
    </source>
</evidence>
<dbReference type="InterPro" id="IPR015864">
    <property type="entry name" value="FAD_synthase"/>
</dbReference>
<dbReference type="GO" id="GO:0005524">
    <property type="term" value="F:ATP binding"/>
    <property type="evidence" value="ECO:0007669"/>
    <property type="project" value="UniProtKB-UniRule"/>
</dbReference>
<keyword evidence="7 15" id="KW-0548">Nucleotidyltransferase</keyword>
<sequence>MKVYETWEGIKDRYANLMVGLGNFDGVHLGHRQLISTMVATARERKATPAVFTFHPHPLAVLDPEHAPLLLLTPRAKERIMCRLGVEVLLRVPFTVEFARISPREFVEEVLFRGLGVKAVFVGYNYTFGYRGEGNPELLKEYGRRYGFEVHVMPPVTVDGQVVSSTLIRNLLLCGEVAEAARFMGYYPFVEGRVVTGDRRGAKLGFPTANINPEEGILIPAHGVYSVEVEVDGDYYIGVANIGTKPTFNTRNLRPNIEVHLLDFHGDLYGRQILVRFRRRLREERRFASAAELIAQIQKDILQARMEYSGEQRTYKYK</sequence>
<dbReference type="GO" id="GO:0009231">
    <property type="term" value="P:riboflavin biosynthetic process"/>
    <property type="evidence" value="ECO:0007669"/>
    <property type="project" value="InterPro"/>
</dbReference>
<dbReference type="Gene3D" id="2.40.30.30">
    <property type="entry name" value="Riboflavin kinase-like"/>
    <property type="match status" value="1"/>
</dbReference>
<dbReference type="NCBIfam" id="NF004162">
    <property type="entry name" value="PRK05627.1-5"/>
    <property type="match status" value="1"/>
</dbReference>
<evidence type="ECO:0000256" key="10">
    <source>
        <dbReference type="ARBA" id="ARBA00022827"/>
    </source>
</evidence>
<dbReference type="Proteomes" id="UP000184196">
    <property type="component" value="Unassembled WGS sequence"/>
</dbReference>
<protein>
    <recommendedName>
        <fullName evidence="15">Riboflavin biosynthesis protein</fullName>
    </recommendedName>
    <domain>
        <recommendedName>
            <fullName evidence="15">Riboflavin kinase</fullName>
            <ecNumber evidence="15">2.7.1.26</ecNumber>
        </recommendedName>
        <alternativeName>
            <fullName evidence="15">Flavokinase</fullName>
        </alternativeName>
    </domain>
    <domain>
        <recommendedName>
            <fullName evidence="15">FMN adenylyltransferase</fullName>
            <ecNumber evidence="15">2.7.7.2</ecNumber>
        </recommendedName>
        <alternativeName>
            <fullName evidence="15">FAD pyrophosphorylase</fullName>
        </alternativeName>
        <alternativeName>
            <fullName evidence="15">FAD synthase</fullName>
        </alternativeName>
    </domain>
</protein>
<organism evidence="17 18">
    <name type="scientific">Desulfofundulus australicus DSM 11792</name>
    <dbReference type="NCBI Taxonomy" id="1121425"/>
    <lineage>
        <taxon>Bacteria</taxon>
        <taxon>Bacillati</taxon>
        <taxon>Bacillota</taxon>
        <taxon>Clostridia</taxon>
        <taxon>Eubacteriales</taxon>
        <taxon>Peptococcaceae</taxon>
        <taxon>Desulfofundulus</taxon>
    </lineage>
</organism>
<dbReference type="InterPro" id="IPR023468">
    <property type="entry name" value="Riboflavin_kinase"/>
</dbReference>
<dbReference type="InterPro" id="IPR014729">
    <property type="entry name" value="Rossmann-like_a/b/a_fold"/>
</dbReference>
<evidence type="ECO:0000256" key="14">
    <source>
        <dbReference type="ARBA" id="ARBA00049494"/>
    </source>
</evidence>
<keyword evidence="18" id="KW-1185">Reference proteome</keyword>
<proteinExistence type="inferred from homology"/>
<dbReference type="PANTHER" id="PTHR22749:SF6">
    <property type="entry name" value="RIBOFLAVIN KINASE"/>
    <property type="match status" value="1"/>
</dbReference>
<comment type="function">
    <text evidence="1">Catalyzes the phosphorylation of riboflavin to FMN followed by the adenylation of FMN to FAD.</text>
</comment>
<keyword evidence="11 15" id="KW-0067">ATP-binding</keyword>
<dbReference type="SMART" id="SM00904">
    <property type="entry name" value="Flavokinase"/>
    <property type="match status" value="1"/>
</dbReference>
<evidence type="ECO:0000259" key="16">
    <source>
        <dbReference type="SMART" id="SM00904"/>
    </source>
</evidence>
<dbReference type="Gene3D" id="3.40.50.620">
    <property type="entry name" value="HUPs"/>
    <property type="match status" value="1"/>
</dbReference>
<dbReference type="UniPathway" id="UPA00276">
    <property type="reaction ID" value="UER00406"/>
</dbReference>
<dbReference type="Pfam" id="PF01687">
    <property type="entry name" value="Flavokinase"/>
    <property type="match status" value="1"/>
</dbReference>
<dbReference type="GO" id="GO:0008531">
    <property type="term" value="F:riboflavin kinase activity"/>
    <property type="evidence" value="ECO:0007669"/>
    <property type="project" value="UniProtKB-UniRule"/>
</dbReference>
<comment type="pathway">
    <text evidence="2 15">Cofactor biosynthesis; FAD biosynthesis; FAD from FMN: step 1/1.</text>
</comment>
<accession>A0A1M4UNW9</accession>
<dbReference type="InterPro" id="IPR023465">
    <property type="entry name" value="Riboflavin_kinase_dom_sf"/>
</dbReference>